<comment type="similarity">
    <text evidence="1">Belongs to the Whirly family.</text>
</comment>
<proteinExistence type="inferred from homology"/>
<dbReference type="InterPro" id="IPR009044">
    <property type="entry name" value="ssDNA-bd_transcriptional_reg"/>
</dbReference>
<organism evidence="5 6">
    <name type="scientific">Aphanomyces stellatus</name>
    <dbReference type="NCBI Taxonomy" id="120398"/>
    <lineage>
        <taxon>Eukaryota</taxon>
        <taxon>Sar</taxon>
        <taxon>Stramenopiles</taxon>
        <taxon>Oomycota</taxon>
        <taxon>Saprolegniomycetes</taxon>
        <taxon>Saprolegniales</taxon>
        <taxon>Verrucalvaceae</taxon>
        <taxon>Aphanomyces</taxon>
    </lineage>
</organism>
<gene>
    <name evidence="5" type="primary">Aste57867_22378</name>
    <name evidence="4" type="ORF">As57867_022308</name>
    <name evidence="5" type="ORF">ASTE57867_22378</name>
</gene>
<accession>A0A485LK44</accession>
<dbReference type="Gene3D" id="2.30.31.10">
    <property type="entry name" value="Transcriptional Coactivator Pc4, Chain A"/>
    <property type="match status" value="1"/>
</dbReference>
<evidence type="ECO:0000256" key="2">
    <source>
        <dbReference type="ARBA" id="ARBA00022946"/>
    </source>
</evidence>
<evidence type="ECO:0000256" key="3">
    <source>
        <dbReference type="SAM" id="MobiDB-lite"/>
    </source>
</evidence>
<reference evidence="5 6" key="1">
    <citation type="submission" date="2019-03" db="EMBL/GenBank/DDBJ databases">
        <authorList>
            <person name="Gaulin E."/>
            <person name="Dumas B."/>
        </authorList>
    </citation>
    <scope>NUCLEOTIDE SEQUENCE [LARGE SCALE GENOMIC DNA]</scope>
    <source>
        <strain evidence="5">CBS 568.67</strain>
    </source>
</reference>
<name>A0A485LK44_9STRA</name>
<evidence type="ECO:0000313" key="4">
    <source>
        <dbReference type="EMBL" id="KAF0685770.1"/>
    </source>
</evidence>
<dbReference type="OrthoDB" id="511009at2759"/>
<dbReference type="EMBL" id="VJMH01007048">
    <property type="protein sequence ID" value="KAF0685770.1"/>
    <property type="molecule type" value="Genomic_DNA"/>
</dbReference>
<dbReference type="GO" id="GO:0003697">
    <property type="term" value="F:single-stranded DNA binding"/>
    <property type="evidence" value="ECO:0007669"/>
    <property type="project" value="InterPro"/>
</dbReference>
<dbReference type="GO" id="GO:0006355">
    <property type="term" value="P:regulation of DNA-templated transcription"/>
    <property type="evidence" value="ECO:0007669"/>
    <property type="project" value="InterPro"/>
</dbReference>
<dbReference type="InterPro" id="IPR013742">
    <property type="entry name" value="Whirly"/>
</dbReference>
<dbReference type="PANTHER" id="PTHR31745:SF1">
    <property type="entry name" value="SINGLE-STRANDED DNA-BINDING PROTEIN WHY2, MITOCHONDRIAL"/>
    <property type="match status" value="1"/>
</dbReference>
<keyword evidence="2" id="KW-0809">Transit peptide</keyword>
<reference evidence="4" key="2">
    <citation type="submission" date="2019-06" db="EMBL/GenBank/DDBJ databases">
        <title>Genomics analysis of Aphanomyces spp. identifies a new class of oomycete effector associated with host adaptation.</title>
        <authorList>
            <person name="Gaulin E."/>
        </authorList>
    </citation>
    <scope>NUCLEOTIDE SEQUENCE</scope>
    <source>
        <strain evidence="4">CBS 578.67</strain>
    </source>
</reference>
<feature type="region of interest" description="Disordered" evidence="3">
    <location>
        <begin position="184"/>
        <end position="212"/>
    </location>
</feature>
<evidence type="ECO:0000256" key="1">
    <source>
        <dbReference type="ARBA" id="ARBA00006061"/>
    </source>
</evidence>
<dbReference type="AlphaFoldDB" id="A0A485LK44"/>
<keyword evidence="6" id="KW-1185">Reference proteome</keyword>
<dbReference type="SUPFAM" id="SSF54447">
    <property type="entry name" value="ssDNA-binding transcriptional regulator domain"/>
    <property type="match status" value="1"/>
</dbReference>
<evidence type="ECO:0000313" key="6">
    <source>
        <dbReference type="Proteomes" id="UP000332933"/>
    </source>
</evidence>
<protein>
    <submittedName>
        <fullName evidence="5">Aste57867_22378 protein</fullName>
    </submittedName>
</protein>
<dbReference type="EMBL" id="CAADRA010007074">
    <property type="protein sequence ID" value="VFT99041.1"/>
    <property type="molecule type" value="Genomic_DNA"/>
</dbReference>
<sequence>MFRSSIGAFRAYSVRGPSARVFPQFSVYGSDALFQLSPIAPVYTNAGKYLKQKRGGAIMLSWCKATSSGYNYQEKHFFSLTPAEIGALLNTLDTVGAKKLTLVHSPNANAPQPTDAATKSFIVEFQAEQQKTVFEFSSDEARAAVALSLGELRVVKELLQYSVPRLLGFHSVLEGDITIDNEGAPVGGGGGNSYGAPRYNKPKPTSGGDWPF</sequence>
<evidence type="ECO:0000313" key="5">
    <source>
        <dbReference type="EMBL" id="VFT99041.1"/>
    </source>
</evidence>
<dbReference type="PANTHER" id="PTHR31745">
    <property type="entry name" value="SINGLE-STRANDED DNA-BINDING PROTEIN WHY2, MITOCHONDRIAL"/>
    <property type="match status" value="1"/>
</dbReference>
<dbReference type="Proteomes" id="UP000332933">
    <property type="component" value="Unassembled WGS sequence"/>
</dbReference>
<dbReference type="Pfam" id="PF08536">
    <property type="entry name" value="Whirly"/>
    <property type="match status" value="1"/>
</dbReference>
<dbReference type="GO" id="GO:0006952">
    <property type="term" value="P:defense response"/>
    <property type="evidence" value="ECO:0007669"/>
    <property type="project" value="InterPro"/>
</dbReference>